<accession>A0A926EMT7</accession>
<evidence type="ECO:0000313" key="4">
    <source>
        <dbReference type="Proteomes" id="UP000623678"/>
    </source>
</evidence>
<organism evidence="3 4">
    <name type="scientific">Youxingia wuxianensis</name>
    <dbReference type="NCBI Taxonomy" id="2763678"/>
    <lineage>
        <taxon>Bacteria</taxon>
        <taxon>Bacillati</taxon>
        <taxon>Bacillota</taxon>
        <taxon>Clostridia</taxon>
        <taxon>Eubacteriales</taxon>
        <taxon>Oscillospiraceae</taxon>
        <taxon>Youxingia</taxon>
    </lineage>
</organism>
<dbReference type="AlphaFoldDB" id="A0A926EMT7"/>
<dbReference type="Proteomes" id="UP000623678">
    <property type="component" value="Unassembled WGS sequence"/>
</dbReference>
<comment type="caution">
    <text evidence="3">The sequence shown here is derived from an EMBL/GenBank/DDBJ whole genome shotgun (WGS) entry which is preliminary data.</text>
</comment>
<evidence type="ECO:0000259" key="2">
    <source>
        <dbReference type="Pfam" id="PF16112"/>
    </source>
</evidence>
<proteinExistence type="predicted"/>
<evidence type="ECO:0000256" key="1">
    <source>
        <dbReference type="SAM" id="Phobius"/>
    </source>
</evidence>
<dbReference type="InterPro" id="IPR032257">
    <property type="entry name" value="DUF4830"/>
</dbReference>
<gene>
    <name evidence="3" type="ORF">H8705_12335</name>
</gene>
<feature type="domain" description="DUF4830" evidence="2">
    <location>
        <begin position="65"/>
        <end position="148"/>
    </location>
</feature>
<keyword evidence="1" id="KW-0812">Transmembrane</keyword>
<reference evidence="3" key="1">
    <citation type="submission" date="2020-08" db="EMBL/GenBank/DDBJ databases">
        <title>Genome public.</title>
        <authorList>
            <person name="Liu C."/>
            <person name="Sun Q."/>
        </authorList>
    </citation>
    <scope>NUCLEOTIDE SEQUENCE</scope>
    <source>
        <strain evidence="3">NSJ-64</strain>
    </source>
</reference>
<keyword evidence="4" id="KW-1185">Reference proteome</keyword>
<keyword evidence="1" id="KW-1133">Transmembrane helix</keyword>
<dbReference type="RefSeq" id="WP_262396089.1">
    <property type="nucleotide sequence ID" value="NZ_JACRTD010000010.1"/>
</dbReference>
<dbReference type="EMBL" id="JACRTD010000010">
    <property type="protein sequence ID" value="MBC8586368.1"/>
    <property type="molecule type" value="Genomic_DNA"/>
</dbReference>
<protein>
    <submittedName>
        <fullName evidence="3">DUF4830 domain-containing protein</fullName>
    </submittedName>
</protein>
<dbReference type="Pfam" id="PF16112">
    <property type="entry name" value="DUF4830"/>
    <property type="match status" value="1"/>
</dbReference>
<name>A0A926EMT7_9FIRM</name>
<feature type="transmembrane region" description="Helical" evidence="1">
    <location>
        <begin position="12"/>
        <end position="30"/>
    </location>
</feature>
<evidence type="ECO:0000313" key="3">
    <source>
        <dbReference type="EMBL" id="MBC8586368.1"/>
    </source>
</evidence>
<keyword evidence="1" id="KW-0472">Membrane</keyword>
<sequence>MLTISIKITPKRIGIFCVAVAIAATGTLWVKSLFAMRAENQTAALPEKIKVEKAPAKTNQQRVEFLSQFGWTVQEEPDEILEVVIPKEFDEVYQQYNEIQKAQGCDLEKYAGKRCKRYSYNITNYPDHPENIHGNLIVYNGKIIGGDVCSLELDGFMHGFAIASAQ</sequence>